<organism evidence="1 2">
    <name type="scientific">Heyndrickxia acidicola</name>
    <dbReference type="NCBI Taxonomy" id="209389"/>
    <lineage>
        <taxon>Bacteria</taxon>
        <taxon>Bacillati</taxon>
        <taxon>Bacillota</taxon>
        <taxon>Bacilli</taxon>
        <taxon>Bacillales</taxon>
        <taxon>Bacillaceae</taxon>
        <taxon>Heyndrickxia</taxon>
    </lineage>
</organism>
<keyword evidence="2" id="KW-1185">Reference proteome</keyword>
<sequence>MSIPVIILLSAAILLFILSFFQKDRTSILEKELEDLTMSFHQETYQLRKRMGILEEELMGSSFSFAQDTDSPKTGVHEILKNQVISLFQQGLDLEQISRQSSLSLQEVKEVLSEIRKP</sequence>
<proteinExistence type="predicted"/>
<accession>A0ABU6MKT0</accession>
<evidence type="ECO:0000313" key="2">
    <source>
        <dbReference type="Proteomes" id="UP001341444"/>
    </source>
</evidence>
<dbReference type="RefSeq" id="WP_066262172.1">
    <property type="nucleotide sequence ID" value="NZ_JARMAB010000030.1"/>
</dbReference>
<dbReference type="Proteomes" id="UP001341444">
    <property type="component" value="Unassembled WGS sequence"/>
</dbReference>
<evidence type="ECO:0000313" key="1">
    <source>
        <dbReference type="EMBL" id="MED1205130.1"/>
    </source>
</evidence>
<protein>
    <submittedName>
        <fullName evidence="1">Uncharacterized protein</fullName>
    </submittedName>
</protein>
<reference evidence="1 2" key="1">
    <citation type="submission" date="2023-03" db="EMBL/GenBank/DDBJ databases">
        <title>Bacillus Genome Sequencing.</title>
        <authorList>
            <person name="Dunlap C."/>
        </authorList>
    </citation>
    <scope>NUCLEOTIDE SEQUENCE [LARGE SCALE GENOMIC DNA]</scope>
    <source>
        <strain evidence="1 2">B-23453</strain>
    </source>
</reference>
<dbReference type="EMBL" id="JARMAB010000030">
    <property type="protein sequence ID" value="MED1205130.1"/>
    <property type="molecule type" value="Genomic_DNA"/>
</dbReference>
<comment type="caution">
    <text evidence="1">The sequence shown here is derived from an EMBL/GenBank/DDBJ whole genome shotgun (WGS) entry which is preliminary data.</text>
</comment>
<name>A0ABU6MKT0_9BACI</name>
<gene>
    <name evidence="1" type="ORF">P4T90_18950</name>
</gene>